<dbReference type="PANTHER" id="PTHR22604:SF105">
    <property type="entry name" value="TRANS-1,2-DIHYDROBENZENE-1,2-DIOL DEHYDROGENASE"/>
    <property type="match status" value="1"/>
</dbReference>
<dbReference type="Gene3D" id="3.30.360.10">
    <property type="entry name" value="Dihydrodipicolinate Reductase, domain 2"/>
    <property type="match status" value="1"/>
</dbReference>
<reference evidence="5 6" key="1">
    <citation type="submission" date="2012-06" db="EMBL/GenBank/DDBJ databases">
        <title>Complete genome of Terriglobus roseus DSM 18391.</title>
        <authorList>
            <consortium name="US DOE Joint Genome Institute (JGI-PGF)"/>
            <person name="Lucas S."/>
            <person name="Copeland A."/>
            <person name="Lapidus A."/>
            <person name="Glavina del Rio T."/>
            <person name="Dalin E."/>
            <person name="Tice H."/>
            <person name="Bruce D."/>
            <person name="Goodwin L."/>
            <person name="Pitluck S."/>
            <person name="Peters L."/>
            <person name="Mikhailova N."/>
            <person name="Munk A.C.C."/>
            <person name="Kyrpides N."/>
            <person name="Mavromatis K."/>
            <person name="Ivanova N."/>
            <person name="Brettin T."/>
            <person name="Detter J.C."/>
            <person name="Han C."/>
            <person name="Larimer F."/>
            <person name="Land M."/>
            <person name="Hauser L."/>
            <person name="Markowitz V."/>
            <person name="Cheng J.-F."/>
            <person name="Hugenholtz P."/>
            <person name="Woyke T."/>
            <person name="Wu D."/>
            <person name="Brambilla E."/>
            <person name="Klenk H.-P."/>
            <person name="Eisen J.A."/>
        </authorList>
    </citation>
    <scope>NUCLEOTIDE SEQUENCE [LARGE SCALE GENOMIC DNA]</scope>
    <source>
        <strain evidence="6">DSM 18391 / NRRL B-41598 / KBS 63</strain>
    </source>
</reference>
<accession>I3ZIY0</accession>
<name>I3ZIY0_TERRK</name>
<evidence type="ECO:0000259" key="3">
    <source>
        <dbReference type="Pfam" id="PF01408"/>
    </source>
</evidence>
<dbReference type="Proteomes" id="UP000006056">
    <property type="component" value="Chromosome"/>
</dbReference>
<evidence type="ECO:0000259" key="4">
    <source>
        <dbReference type="Pfam" id="PF22725"/>
    </source>
</evidence>
<dbReference type="EMBL" id="CP003379">
    <property type="protein sequence ID" value="AFL89198.1"/>
    <property type="molecule type" value="Genomic_DNA"/>
</dbReference>
<dbReference type="GO" id="GO:0016491">
    <property type="term" value="F:oxidoreductase activity"/>
    <property type="evidence" value="ECO:0007669"/>
    <property type="project" value="UniProtKB-KW"/>
</dbReference>
<gene>
    <name evidence="5" type="ordered locus">Terro_2966</name>
</gene>
<dbReference type="SUPFAM" id="SSF55347">
    <property type="entry name" value="Glyceraldehyde-3-phosphate dehydrogenase-like, C-terminal domain"/>
    <property type="match status" value="1"/>
</dbReference>
<dbReference type="SUPFAM" id="SSF51735">
    <property type="entry name" value="NAD(P)-binding Rossmann-fold domains"/>
    <property type="match status" value="1"/>
</dbReference>
<dbReference type="InterPro" id="IPR055170">
    <property type="entry name" value="GFO_IDH_MocA-like_dom"/>
</dbReference>
<evidence type="ECO:0000256" key="1">
    <source>
        <dbReference type="ARBA" id="ARBA00010928"/>
    </source>
</evidence>
<dbReference type="STRING" id="926566.Terro_2966"/>
<dbReference type="InterPro" id="IPR019546">
    <property type="entry name" value="TAT_signal_bac_arc"/>
</dbReference>
<dbReference type="HOGENOM" id="CLU_023194_5_1_0"/>
<comment type="similarity">
    <text evidence="1">Belongs to the Gfo/Idh/MocA family.</text>
</comment>
<feature type="domain" description="GFO/IDH/MocA-like oxidoreductase" evidence="4">
    <location>
        <begin position="257"/>
        <end position="376"/>
    </location>
</feature>
<dbReference type="PANTHER" id="PTHR22604">
    <property type="entry name" value="OXIDOREDUCTASES"/>
    <property type="match status" value="1"/>
</dbReference>
<sequence>MHSSSIETFEPQYYRPNSIDADRGAWPRLGTLWHGLAVSVCLRRRIPHLMVESENVAAHEVIGTSRRDFLRRTGGAVAAVTALGTSAAQEKPNAANEVQLSQIHASSEAPEKAPGPFLPANKRVGFAIVGLGRLSINQILPAFAKSESCKPVALVSGDRAKALKLAAQYGIADSNITDYAGFEKLKEMPGVDVIFIVLPNGMHREFVVRSAKMGKHILCEKPMANSVAECEEMIAACKAANVKLMIAYRQQYEPINRTLEKAVREGKIGTLRSIVASNSQDQGDPTQWRLNKKLAGGGAMPDVGIYCLNAARFLSGMEPVEVFATIVQPKDDPRFREVEARCEVIARFPNDVTATFTTAYDTHRSTFLRLEGSDGFAEMDPAFGYHGAKLRFVKLMDGKDTEMAPSIEEEDQFALEMDHMASCVTNNQQPHTAGEEGLQDQRIIEAIYRSAATGRSVKVVPPAGSTRGPALPPVER</sequence>
<evidence type="ECO:0000313" key="5">
    <source>
        <dbReference type="EMBL" id="AFL89198.1"/>
    </source>
</evidence>
<dbReference type="AlphaFoldDB" id="I3ZIY0"/>
<dbReference type="Gene3D" id="3.40.50.720">
    <property type="entry name" value="NAD(P)-binding Rossmann-like Domain"/>
    <property type="match status" value="1"/>
</dbReference>
<dbReference type="PRINTS" id="PR01775">
    <property type="entry name" value="GLFROXRDTASE"/>
</dbReference>
<keyword evidence="6" id="KW-1185">Reference proteome</keyword>
<dbReference type="Pfam" id="PF22725">
    <property type="entry name" value="GFO_IDH_MocA_C3"/>
    <property type="match status" value="1"/>
</dbReference>
<dbReference type="InterPro" id="IPR000683">
    <property type="entry name" value="Gfo/Idh/MocA-like_OxRdtase_N"/>
</dbReference>
<organism evidence="5 6">
    <name type="scientific">Terriglobus roseus (strain DSM 18391 / NRRL B-41598 / KBS 63)</name>
    <dbReference type="NCBI Taxonomy" id="926566"/>
    <lineage>
        <taxon>Bacteria</taxon>
        <taxon>Pseudomonadati</taxon>
        <taxon>Acidobacteriota</taxon>
        <taxon>Terriglobia</taxon>
        <taxon>Terriglobales</taxon>
        <taxon>Acidobacteriaceae</taxon>
        <taxon>Terriglobus</taxon>
    </lineage>
</organism>
<proteinExistence type="inferred from homology"/>
<dbReference type="GO" id="GO:0000166">
    <property type="term" value="F:nucleotide binding"/>
    <property type="evidence" value="ECO:0007669"/>
    <property type="project" value="InterPro"/>
</dbReference>
<evidence type="ECO:0000313" key="6">
    <source>
        <dbReference type="Proteomes" id="UP000006056"/>
    </source>
</evidence>
<dbReference type="InterPro" id="IPR050984">
    <property type="entry name" value="Gfo/Idh/MocA_domain"/>
</dbReference>
<feature type="domain" description="Gfo/Idh/MocA-like oxidoreductase N-terminal" evidence="3">
    <location>
        <begin position="125"/>
        <end position="248"/>
    </location>
</feature>
<keyword evidence="2" id="KW-0560">Oxidoreductase</keyword>
<dbReference type="eggNOG" id="COG0673">
    <property type="taxonomic scope" value="Bacteria"/>
</dbReference>
<dbReference type="NCBIfam" id="TIGR01409">
    <property type="entry name" value="TAT_signal_seq"/>
    <property type="match status" value="1"/>
</dbReference>
<dbReference type="Pfam" id="PF01408">
    <property type="entry name" value="GFO_IDH_MocA"/>
    <property type="match status" value="1"/>
</dbReference>
<dbReference type="InterPro" id="IPR008354">
    <property type="entry name" value="Glc-Fru_OxRdtase_bac"/>
</dbReference>
<dbReference type="KEGG" id="trs:Terro_2966"/>
<evidence type="ECO:0000256" key="2">
    <source>
        <dbReference type="ARBA" id="ARBA00023002"/>
    </source>
</evidence>
<protein>
    <submittedName>
        <fullName evidence="5">Putative dehydrogenase</fullName>
    </submittedName>
</protein>
<dbReference type="InterPro" id="IPR036291">
    <property type="entry name" value="NAD(P)-bd_dom_sf"/>
</dbReference>